<proteinExistence type="inferred from homology"/>
<keyword evidence="3 4" id="KW-0975">Bacterial flagellum</keyword>
<evidence type="ECO:0000313" key="7">
    <source>
        <dbReference type="Proteomes" id="UP000005496"/>
    </source>
</evidence>
<comment type="caution">
    <text evidence="6">The sequence shown here is derived from an EMBL/GenBank/DDBJ whole genome shotgun (WGS) entry which is preliminary data.</text>
</comment>
<dbReference type="Proteomes" id="UP000005496">
    <property type="component" value="Unassembled WGS sequence"/>
</dbReference>
<evidence type="ECO:0000256" key="2">
    <source>
        <dbReference type="ARBA" id="ARBA00009272"/>
    </source>
</evidence>
<dbReference type="PRINTS" id="PR01006">
    <property type="entry name" value="FLGHOOKFLIE"/>
</dbReference>
<evidence type="ECO:0000313" key="6">
    <source>
        <dbReference type="EMBL" id="EFI33922.1"/>
    </source>
</evidence>
<dbReference type="eggNOG" id="COG1677">
    <property type="taxonomic scope" value="Bacteria"/>
</dbReference>
<accession>D6STA6</accession>
<dbReference type="HAMAP" id="MF_00724">
    <property type="entry name" value="FliE"/>
    <property type="match status" value="1"/>
</dbReference>
<evidence type="ECO:0000256" key="4">
    <source>
        <dbReference type="HAMAP-Rule" id="MF_00724"/>
    </source>
</evidence>
<reference evidence="6" key="1">
    <citation type="submission" date="2010-05" db="EMBL/GenBank/DDBJ databases">
        <title>The draft genome of Desulfonatronospira thiodismutans ASO3-1.</title>
        <authorList>
            <consortium name="US DOE Joint Genome Institute (JGI-PGF)"/>
            <person name="Lucas S."/>
            <person name="Copeland A."/>
            <person name="Lapidus A."/>
            <person name="Cheng J.-F."/>
            <person name="Bruce D."/>
            <person name="Goodwin L."/>
            <person name="Pitluck S."/>
            <person name="Chertkov O."/>
            <person name="Brettin T."/>
            <person name="Detter J.C."/>
            <person name="Han C."/>
            <person name="Land M.L."/>
            <person name="Hauser L."/>
            <person name="Kyrpides N."/>
            <person name="Mikhailova N."/>
            <person name="Muyzer G."/>
            <person name="Woyke T."/>
        </authorList>
    </citation>
    <scope>NUCLEOTIDE SEQUENCE [LARGE SCALE GENOMIC DNA]</scope>
    <source>
        <strain evidence="6">ASO3-1</strain>
    </source>
</reference>
<dbReference type="RefSeq" id="WP_008871271.1">
    <property type="nucleotide sequence ID" value="NZ_ACJN02000003.1"/>
</dbReference>
<dbReference type="NCBIfam" id="TIGR00205">
    <property type="entry name" value="fliE"/>
    <property type="match status" value="1"/>
</dbReference>
<dbReference type="AlphaFoldDB" id="D6STA6"/>
<keyword evidence="7" id="KW-1185">Reference proteome</keyword>
<organism evidence="6 7">
    <name type="scientific">Desulfonatronospira thiodismutans ASO3-1</name>
    <dbReference type="NCBI Taxonomy" id="555779"/>
    <lineage>
        <taxon>Bacteria</taxon>
        <taxon>Pseudomonadati</taxon>
        <taxon>Thermodesulfobacteriota</taxon>
        <taxon>Desulfovibrionia</taxon>
        <taxon>Desulfovibrionales</taxon>
        <taxon>Desulfonatronovibrionaceae</taxon>
        <taxon>Desulfonatronospira</taxon>
    </lineage>
</organism>
<evidence type="ECO:0000256" key="3">
    <source>
        <dbReference type="ARBA" id="ARBA00023143"/>
    </source>
</evidence>
<dbReference type="GO" id="GO:0005198">
    <property type="term" value="F:structural molecule activity"/>
    <property type="evidence" value="ECO:0007669"/>
    <property type="project" value="UniProtKB-UniRule"/>
</dbReference>
<name>D6STA6_9BACT</name>
<dbReference type="GO" id="GO:0009425">
    <property type="term" value="C:bacterial-type flagellum basal body"/>
    <property type="evidence" value="ECO:0007669"/>
    <property type="project" value="UniProtKB-SubCell"/>
</dbReference>
<sequence length="106" mass="11535">MSVSPMALKAYTDAMQTGQNMAGGKAASGSNKAYNDFADTLQSSLGEVNNLQTDKKEMIEAFASGKTQNVHELMISLEKAGVAMQMTSAVRNKVMESYRELMQMPF</sequence>
<evidence type="ECO:0000256" key="5">
    <source>
        <dbReference type="NCBIfam" id="TIGR00205"/>
    </source>
</evidence>
<comment type="subcellular location">
    <subcellularLocation>
        <location evidence="1 4">Bacterial flagellum basal body</location>
    </subcellularLocation>
</comment>
<protein>
    <recommendedName>
        <fullName evidence="4 5">Flagellar hook-basal body complex protein FliE</fullName>
    </recommendedName>
</protein>
<dbReference type="OrthoDB" id="285952at2"/>
<dbReference type="Pfam" id="PF02049">
    <property type="entry name" value="FliE"/>
    <property type="match status" value="1"/>
</dbReference>
<keyword evidence="6" id="KW-0282">Flagellum</keyword>
<keyword evidence="6" id="KW-0966">Cell projection</keyword>
<dbReference type="EMBL" id="ACJN02000003">
    <property type="protein sequence ID" value="EFI33922.1"/>
    <property type="molecule type" value="Genomic_DNA"/>
</dbReference>
<dbReference type="GO" id="GO:0003774">
    <property type="term" value="F:cytoskeletal motor activity"/>
    <property type="evidence" value="ECO:0007669"/>
    <property type="project" value="InterPro"/>
</dbReference>
<dbReference type="InterPro" id="IPR001624">
    <property type="entry name" value="FliE"/>
</dbReference>
<dbReference type="PANTHER" id="PTHR34653:SF1">
    <property type="entry name" value="FLAGELLAR HOOK-BASAL BODY COMPLEX PROTEIN FLIE"/>
    <property type="match status" value="1"/>
</dbReference>
<evidence type="ECO:0000256" key="1">
    <source>
        <dbReference type="ARBA" id="ARBA00004117"/>
    </source>
</evidence>
<dbReference type="GO" id="GO:0071973">
    <property type="term" value="P:bacterial-type flagellum-dependent cell motility"/>
    <property type="evidence" value="ECO:0007669"/>
    <property type="project" value="InterPro"/>
</dbReference>
<comment type="similarity">
    <text evidence="2 4">Belongs to the FliE family.</text>
</comment>
<keyword evidence="6" id="KW-0969">Cilium</keyword>
<dbReference type="PANTHER" id="PTHR34653">
    <property type="match status" value="1"/>
</dbReference>
<gene>
    <name evidence="4" type="primary">fliE</name>
    <name evidence="6" type="ORF">Dthio_PD1261</name>
</gene>